<dbReference type="Proteomes" id="UP000230595">
    <property type="component" value="Unassembled WGS sequence"/>
</dbReference>
<keyword evidence="1" id="KW-0472">Membrane</keyword>
<reference evidence="3" key="1">
    <citation type="submission" date="2017-09" db="EMBL/GenBank/DDBJ databases">
        <title>Depth-based differentiation of microbial function through sediment-hosted aquifers and enrichment of novel symbionts in the deep terrestrial subsurface.</title>
        <authorList>
            <person name="Probst A.J."/>
            <person name="Ladd B."/>
            <person name="Jarett J.K."/>
            <person name="Geller-Mcgrath D.E."/>
            <person name="Sieber C.M.K."/>
            <person name="Emerson J.B."/>
            <person name="Anantharaman K."/>
            <person name="Thomas B.C."/>
            <person name="Malmstrom R."/>
            <person name="Stieglmeier M."/>
            <person name="Klingl A."/>
            <person name="Woyke T."/>
            <person name="Ryan C.M."/>
            <person name="Banfield J.F."/>
        </authorList>
    </citation>
    <scope>NUCLEOTIDE SEQUENCE [LARGE SCALE GENOMIC DNA]</scope>
</reference>
<organism evidence="2 3">
    <name type="scientific">Candidatus Wolfebacteria bacterium CG02_land_8_20_14_3_00_37_12</name>
    <dbReference type="NCBI Taxonomy" id="1975066"/>
    <lineage>
        <taxon>Bacteria</taxon>
        <taxon>Candidatus Wolfeibacteriota</taxon>
    </lineage>
</organism>
<keyword evidence="1" id="KW-0812">Transmembrane</keyword>
<proteinExistence type="predicted"/>
<dbReference type="AlphaFoldDB" id="A0A2M7CQK9"/>
<feature type="transmembrane region" description="Helical" evidence="1">
    <location>
        <begin position="12"/>
        <end position="35"/>
    </location>
</feature>
<sequence length="94" mass="10789">MAILIEEEKKKINWFALLSIIVIAGILFATVYYLFFINPASIEVIIPHRLKVLEQVEQIKFNPAEILDNPILRNLSQKVAPIIPEPTFNSNPFK</sequence>
<protein>
    <submittedName>
        <fullName evidence="2">Uncharacterized protein</fullName>
    </submittedName>
</protein>
<evidence type="ECO:0000313" key="3">
    <source>
        <dbReference type="Proteomes" id="UP000230595"/>
    </source>
</evidence>
<name>A0A2M7CQK9_9BACT</name>
<dbReference type="EMBL" id="PEUH01000013">
    <property type="protein sequence ID" value="PIV31903.1"/>
    <property type="molecule type" value="Genomic_DNA"/>
</dbReference>
<accession>A0A2M7CQK9</accession>
<keyword evidence="1" id="KW-1133">Transmembrane helix</keyword>
<evidence type="ECO:0000256" key="1">
    <source>
        <dbReference type="SAM" id="Phobius"/>
    </source>
</evidence>
<comment type="caution">
    <text evidence="2">The sequence shown here is derived from an EMBL/GenBank/DDBJ whole genome shotgun (WGS) entry which is preliminary data.</text>
</comment>
<evidence type="ECO:0000313" key="2">
    <source>
        <dbReference type="EMBL" id="PIV31903.1"/>
    </source>
</evidence>
<gene>
    <name evidence="2" type="ORF">COS33_00720</name>
</gene>